<dbReference type="Proteomes" id="UP000029080">
    <property type="component" value="Unassembled WGS sequence"/>
</dbReference>
<dbReference type="InterPro" id="IPR002767">
    <property type="entry name" value="Thiamine_BP"/>
</dbReference>
<dbReference type="PANTHER" id="PTHR33777:SF1">
    <property type="entry name" value="UPF0045 PROTEIN ECM15"/>
    <property type="match status" value="1"/>
</dbReference>
<accession>A0A087EJW7</accession>
<reference evidence="2 3" key="1">
    <citation type="submission" date="2014-03" db="EMBL/GenBank/DDBJ databases">
        <title>Genomics of Bifidobacteria.</title>
        <authorList>
            <person name="Ventura M."/>
            <person name="Milani C."/>
            <person name="Lugli G.A."/>
        </authorList>
    </citation>
    <scope>NUCLEOTIDE SEQUENCE [LARGE SCALE GENOMIC DNA]</scope>
    <source>
        <strain evidence="2 3">JCM 13495</strain>
    </source>
</reference>
<comment type="caution">
    <text evidence="2">The sequence shown here is derived from an EMBL/GenBank/DDBJ whole genome shotgun (WGS) entry which is preliminary data.</text>
</comment>
<gene>
    <name evidence="2" type="ORF">BITS_0382</name>
</gene>
<dbReference type="InterPro" id="IPR029756">
    <property type="entry name" value="MTH1187/YkoF-like"/>
</dbReference>
<organism evidence="2 3">
    <name type="scientific">Bifidobacterium tsurumiense</name>
    <dbReference type="NCBI Taxonomy" id="356829"/>
    <lineage>
        <taxon>Bacteria</taxon>
        <taxon>Bacillati</taxon>
        <taxon>Actinomycetota</taxon>
        <taxon>Actinomycetes</taxon>
        <taxon>Bifidobacteriales</taxon>
        <taxon>Bifidobacteriaceae</taxon>
        <taxon>Bifidobacterium</taxon>
    </lineage>
</organism>
<dbReference type="OrthoDB" id="9793516at2"/>
<dbReference type="InterPro" id="IPR051614">
    <property type="entry name" value="UPF0045_domain"/>
</dbReference>
<dbReference type="PANTHER" id="PTHR33777">
    <property type="entry name" value="UPF0045 PROTEIN ECM15"/>
    <property type="match status" value="1"/>
</dbReference>
<dbReference type="RefSeq" id="WP_044259203.1">
    <property type="nucleotide sequence ID" value="NZ_JAXEUP010000014.1"/>
</dbReference>
<protein>
    <submittedName>
        <fullName evidence="2">Uncharacterized protein</fullName>
    </submittedName>
</protein>
<comment type="similarity">
    <text evidence="1">Belongs to the UPF0045 family.</text>
</comment>
<proteinExistence type="inferred from homology"/>
<name>A0A087EJW7_9BIFI</name>
<dbReference type="AlphaFoldDB" id="A0A087EJW7"/>
<evidence type="ECO:0000256" key="1">
    <source>
        <dbReference type="ARBA" id="ARBA00010272"/>
    </source>
</evidence>
<dbReference type="STRING" id="356829.BITS_0382"/>
<dbReference type="EMBL" id="JGZU01000003">
    <property type="protein sequence ID" value="KFJ08068.1"/>
    <property type="molecule type" value="Genomic_DNA"/>
</dbReference>
<dbReference type="Pfam" id="PF01910">
    <property type="entry name" value="Thiamine_BP"/>
    <property type="match status" value="1"/>
</dbReference>
<dbReference type="Gene3D" id="3.30.70.930">
    <property type="match status" value="1"/>
</dbReference>
<dbReference type="GO" id="GO:0005829">
    <property type="term" value="C:cytosol"/>
    <property type="evidence" value="ECO:0007669"/>
    <property type="project" value="TreeGrafter"/>
</dbReference>
<evidence type="ECO:0000313" key="3">
    <source>
        <dbReference type="Proteomes" id="UP000029080"/>
    </source>
</evidence>
<keyword evidence="3" id="KW-1185">Reference proteome</keyword>
<dbReference type="eggNOG" id="COG0011">
    <property type="taxonomic scope" value="Bacteria"/>
</dbReference>
<dbReference type="SUPFAM" id="SSF89957">
    <property type="entry name" value="MTH1187/YkoF-like"/>
    <property type="match status" value="1"/>
</dbReference>
<sequence>MAADSAQESIEETHNESHQYLNTVAALAVAPSGVGDELSEYVAQVVDVIRNSGLPNETNAMFTNIEGDLDDVLRVVRDAALVLAKDGYRTGVTLKLDIRPGFTGQIHAKQQLVDRILQGHQTRSDSAE</sequence>
<evidence type="ECO:0000313" key="2">
    <source>
        <dbReference type="EMBL" id="KFJ08068.1"/>
    </source>
</evidence>